<name>A0A0D2H401_9EURO</name>
<dbReference type="Proteomes" id="UP000053411">
    <property type="component" value="Unassembled WGS sequence"/>
</dbReference>
<accession>A0A0D2H401</accession>
<dbReference type="AlphaFoldDB" id="A0A0D2H401"/>
<keyword evidence="2" id="KW-1185">Reference proteome</keyword>
<gene>
    <name evidence="1" type="ORF">Z520_07836</name>
</gene>
<dbReference type="GeneID" id="27713582"/>
<organism evidence="1 2">
    <name type="scientific">Fonsecaea multimorphosa CBS 102226</name>
    <dbReference type="NCBI Taxonomy" id="1442371"/>
    <lineage>
        <taxon>Eukaryota</taxon>
        <taxon>Fungi</taxon>
        <taxon>Dikarya</taxon>
        <taxon>Ascomycota</taxon>
        <taxon>Pezizomycotina</taxon>
        <taxon>Eurotiomycetes</taxon>
        <taxon>Chaetothyriomycetidae</taxon>
        <taxon>Chaetothyriales</taxon>
        <taxon>Herpotrichiellaceae</taxon>
        <taxon>Fonsecaea</taxon>
    </lineage>
</organism>
<dbReference type="EMBL" id="KN848077">
    <property type="protein sequence ID" value="KIX96570.1"/>
    <property type="molecule type" value="Genomic_DNA"/>
</dbReference>
<dbReference type="VEuPathDB" id="FungiDB:Z520_07836"/>
<reference evidence="1 2" key="1">
    <citation type="submission" date="2015-01" db="EMBL/GenBank/DDBJ databases">
        <title>The Genome Sequence of Fonsecaea multimorphosa CBS 102226.</title>
        <authorList>
            <consortium name="The Broad Institute Genomics Platform"/>
            <person name="Cuomo C."/>
            <person name="de Hoog S."/>
            <person name="Gorbushina A."/>
            <person name="Stielow B."/>
            <person name="Teixiera M."/>
            <person name="Abouelleil A."/>
            <person name="Chapman S.B."/>
            <person name="Priest M."/>
            <person name="Young S.K."/>
            <person name="Wortman J."/>
            <person name="Nusbaum C."/>
            <person name="Birren B."/>
        </authorList>
    </citation>
    <scope>NUCLEOTIDE SEQUENCE [LARGE SCALE GENOMIC DNA]</scope>
    <source>
        <strain evidence="1 2">CBS 102226</strain>
    </source>
</reference>
<evidence type="ECO:0000313" key="1">
    <source>
        <dbReference type="EMBL" id="KIX96570.1"/>
    </source>
</evidence>
<sequence>MNGNTMSLVTFNADSESLLVHGKNPASAEEASSSTAEEQYETKLQQFVLSLRHSSWQTTRPNRVLPSSGAVQRFQQIVRSETDLIQQS</sequence>
<evidence type="ECO:0000313" key="2">
    <source>
        <dbReference type="Proteomes" id="UP000053411"/>
    </source>
</evidence>
<protein>
    <submittedName>
        <fullName evidence="1">Uncharacterized protein</fullName>
    </submittedName>
</protein>
<dbReference type="RefSeq" id="XP_016630693.1">
    <property type="nucleotide sequence ID" value="XM_016778333.1"/>
</dbReference>
<proteinExistence type="predicted"/>